<sequence length="115" mass="12723">MTSTQPYSGTDFYCDVALPDPDSLDVVHEDERVLVYHHTRPFWAVHLVAVPKRHIPSLTDTGGATDEDLCALFDAVQTVARRVELEHGAAAVTTNLGAYQDSKHLHVHIHSGPQR</sequence>
<name>A0A9D2LFX5_9MICO</name>
<accession>A0A9D2LFX5</accession>
<evidence type="ECO:0000313" key="3">
    <source>
        <dbReference type="EMBL" id="HJB11987.1"/>
    </source>
</evidence>
<organism evidence="3 4">
    <name type="scientific">Candidatus Brachybacterium merdavium</name>
    <dbReference type="NCBI Taxonomy" id="2838513"/>
    <lineage>
        <taxon>Bacteria</taxon>
        <taxon>Bacillati</taxon>
        <taxon>Actinomycetota</taxon>
        <taxon>Actinomycetes</taxon>
        <taxon>Micrococcales</taxon>
        <taxon>Dermabacteraceae</taxon>
        <taxon>Brachybacterium</taxon>
    </lineage>
</organism>
<gene>
    <name evidence="3" type="ORF">H9786_15930</name>
</gene>
<dbReference type="GO" id="GO:0003824">
    <property type="term" value="F:catalytic activity"/>
    <property type="evidence" value="ECO:0007669"/>
    <property type="project" value="InterPro"/>
</dbReference>
<dbReference type="InterPro" id="IPR011146">
    <property type="entry name" value="HIT-like"/>
</dbReference>
<evidence type="ECO:0000256" key="1">
    <source>
        <dbReference type="PROSITE-ProRule" id="PRU00464"/>
    </source>
</evidence>
<dbReference type="InterPro" id="IPR036265">
    <property type="entry name" value="HIT-like_sf"/>
</dbReference>
<dbReference type="Gene3D" id="3.30.428.10">
    <property type="entry name" value="HIT-like"/>
    <property type="match status" value="1"/>
</dbReference>
<reference evidence="3" key="1">
    <citation type="journal article" date="2021" name="PeerJ">
        <title>Extensive microbial diversity within the chicken gut microbiome revealed by metagenomics and culture.</title>
        <authorList>
            <person name="Gilroy R."/>
            <person name="Ravi A."/>
            <person name="Getino M."/>
            <person name="Pursley I."/>
            <person name="Horton D.L."/>
            <person name="Alikhan N.F."/>
            <person name="Baker D."/>
            <person name="Gharbi K."/>
            <person name="Hall N."/>
            <person name="Watson M."/>
            <person name="Adriaenssens E.M."/>
            <person name="Foster-Nyarko E."/>
            <person name="Jarju S."/>
            <person name="Secka A."/>
            <person name="Antonio M."/>
            <person name="Oren A."/>
            <person name="Chaudhuri R.R."/>
            <person name="La Ragione R."/>
            <person name="Hildebrand F."/>
            <person name="Pallen M.J."/>
        </authorList>
    </citation>
    <scope>NUCLEOTIDE SEQUENCE</scope>
    <source>
        <strain evidence="3">ChiHjej13B12-24818</strain>
    </source>
</reference>
<reference evidence="3" key="2">
    <citation type="submission" date="2021-04" db="EMBL/GenBank/DDBJ databases">
        <authorList>
            <person name="Gilroy R."/>
        </authorList>
    </citation>
    <scope>NUCLEOTIDE SEQUENCE</scope>
    <source>
        <strain evidence="3">ChiHjej13B12-24818</strain>
    </source>
</reference>
<evidence type="ECO:0000259" key="2">
    <source>
        <dbReference type="PROSITE" id="PS51084"/>
    </source>
</evidence>
<dbReference type="PROSITE" id="PS51084">
    <property type="entry name" value="HIT_2"/>
    <property type="match status" value="1"/>
</dbReference>
<dbReference type="AlphaFoldDB" id="A0A9D2LFX5"/>
<protein>
    <submittedName>
        <fullName evidence="3">HIT family protein</fullName>
    </submittedName>
</protein>
<dbReference type="Pfam" id="PF01230">
    <property type="entry name" value="HIT"/>
    <property type="match status" value="1"/>
</dbReference>
<evidence type="ECO:0000313" key="4">
    <source>
        <dbReference type="Proteomes" id="UP000823823"/>
    </source>
</evidence>
<dbReference type="SUPFAM" id="SSF54197">
    <property type="entry name" value="HIT-like"/>
    <property type="match status" value="1"/>
</dbReference>
<comment type="caution">
    <text evidence="3">The sequence shown here is derived from an EMBL/GenBank/DDBJ whole genome shotgun (WGS) entry which is preliminary data.</text>
</comment>
<dbReference type="Proteomes" id="UP000823823">
    <property type="component" value="Unassembled WGS sequence"/>
</dbReference>
<feature type="short sequence motif" description="Histidine triad motif" evidence="1">
    <location>
        <begin position="106"/>
        <end position="110"/>
    </location>
</feature>
<proteinExistence type="predicted"/>
<dbReference type="EMBL" id="DWZH01000135">
    <property type="protein sequence ID" value="HJB11987.1"/>
    <property type="molecule type" value="Genomic_DNA"/>
</dbReference>
<feature type="domain" description="HIT" evidence="2">
    <location>
        <begin position="12"/>
        <end position="115"/>
    </location>
</feature>